<dbReference type="PROSITE" id="PS51192">
    <property type="entry name" value="HELICASE_ATP_BIND_1"/>
    <property type="match status" value="1"/>
</dbReference>
<dbReference type="SMART" id="SM00487">
    <property type="entry name" value="DEXDc"/>
    <property type="match status" value="1"/>
</dbReference>
<keyword evidence="2 8" id="KW-0378">Hydrolase</keyword>
<dbReference type="InterPro" id="IPR007502">
    <property type="entry name" value="Helicase-assoc_dom"/>
</dbReference>
<dbReference type="InterPro" id="IPR049614">
    <property type="entry name" value="HrpB_DEXH"/>
</dbReference>
<dbReference type="GO" id="GO:0016787">
    <property type="term" value="F:hydrolase activity"/>
    <property type="evidence" value="ECO:0007669"/>
    <property type="project" value="UniProtKB-KW"/>
</dbReference>
<evidence type="ECO:0000256" key="5">
    <source>
        <dbReference type="SAM" id="MobiDB-lite"/>
    </source>
</evidence>
<evidence type="ECO:0000313" key="8">
    <source>
        <dbReference type="EMBL" id="MFD1611076.1"/>
    </source>
</evidence>
<dbReference type="Pfam" id="PF00271">
    <property type="entry name" value="Helicase_C"/>
    <property type="match status" value="1"/>
</dbReference>
<dbReference type="NCBIfam" id="TIGR01970">
    <property type="entry name" value="DEAH_box_HrpB"/>
    <property type="match status" value="1"/>
</dbReference>
<feature type="region of interest" description="Disordered" evidence="5">
    <location>
        <begin position="814"/>
        <end position="842"/>
    </location>
</feature>
<evidence type="ECO:0000256" key="1">
    <source>
        <dbReference type="ARBA" id="ARBA00022741"/>
    </source>
</evidence>
<dbReference type="PANTHER" id="PTHR43519:SF1">
    <property type="entry name" value="ATP-DEPENDENT RNA HELICASE HRPB"/>
    <property type="match status" value="1"/>
</dbReference>
<dbReference type="GO" id="GO:0003724">
    <property type="term" value="F:RNA helicase activity"/>
    <property type="evidence" value="ECO:0007669"/>
    <property type="project" value="UniProtKB-EC"/>
</dbReference>
<dbReference type="SUPFAM" id="SSF52540">
    <property type="entry name" value="P-loop containing nucleoside triphosphate hydrolases"/>
    <property type="match status" value="1"/>
</dbReference>
<dbReference type="Gene3D" id="3.40.50.300">
    <property type="entry name" value="P-loop containing nucleotide triphosphate hydrolases"/>
    <property type="match status" value="2"/>
</dbReference>
<evidence type="ECO:0000259" key="6">
    <source>
        <dbReference type="PROSITE" id="PS51192"/>
    </source>
</evidence>
<keyword evidence="1" id="KW-0547">Nucleotide-binding</keyword>
<dbReference type="EMBL" id="JBHUDY010000001">
    <property type="protein sequence ID" value="MFD1611076.1"/>
    <property type="molecule type" value="Genomic_DNA"/>
</dbReference>
<dbReference type="InterPro" id="IPR011545">
    <property type="entry name" value="DEAD/DEAH_box_helicase_dom"/>
</dbReference>
<dbReference type="Pfam" id="PF08482">
    <property type="entry name" value="HrpB_C"/>
    <property type="match status" value="1"/>
</dbReference>
<feature type="compositionally biased region" description="Low complexity" evidence="5">
    <location>
        <begin position="823"/>
        <end position="833"/>
    </location>
</feature>
<dbReference type="SMART" id="SM00847">
    <property type="entry name" value="HA2"/>
    <property type="match status" value="1"/>
</dbReference>
<dbReference type="PIRSF" id="PIRSF005496">
    <property type="entry name" value="ATP_hel_hrpB"/>
    <property type="match status" value="1"/>
</dbReference>
<comment type="caution">
    <text evidence="8">The sequence shown here is derived from an EMBL/GenBank/DDBJ whole genome shotgun (WGS) entry which is preliminary data.</text>
</comment>
<feature type="region of interest" description="Disordered" evidence="5">
    <location>
        <begin position="480"/>
        <end position="518"/>
    </location>
</feature>
<dbReference type="InterPro" id="IPR014001">
    <property type="entry name" value="Helicase_ATP-bd"/>
</dbReference>
<dbReference type="RefSeq" id="WP_380887353.1">
    <property type="nucleotide sequence ID" value="NZ_JBHUDY010000001.1"/>
</dbReference>
<organism evidence="8 9">
    <name type="scientific">Sphingomonas tabacisoli</name>
    <dbReference type="NCBI Taxonomy" id="2249466"/>
    <lineage>
        <taxon>Bacteria</taxon>
        <taxon>Pseudomonadati</taxon>
        <taxon>Pseudomonadota</taxon>
        <taxon>Alphaproteobacteria</taxon>
        <taxon>Sphingomonadales</taxon>
        <taxon>Sphingomonadaceae</taxon>
        <taxon>Sphingomonas</taxon>
    </lineage>
</organism>
<evidence type="ECO:0000313" key="9">
    <source>
        <dbReference type="Proteomes" id="UP001597115"/>
    </source>
</evidence>
<evidence type="ECO:0000256" key="2">
    <source>
        <dbReference type="ARBA" id="ARBA00022801"/>
    </source>
</evidence>
<dbReference type="PROSITE" id="PS00690">
    <property type="entry name" value="DEAH_ATP_HELICASE"/>
    <property type="match status" value="1"/>
</dbReference>
<feature type="domain" description="Helicase ATP-binding" evidence="6">
    <location>
        <begin position="14"/>
        <end position="177"/>
    </location>
</feature>
<dbReference type="Proteomes" id="UP001597115">
    <property type="component" value="Unassembled WGS sequence"/>
</dbReference>
<reference evidence="9" key="1">
    <citation type="journal article" date="2019" name="Int. J. Syst. Evol. Microbiol.">
        <title>The Global Catalogue of Microorganisms (GCM) 10K type strain sequencing project: providing services to taxonomists for standard genome sequencing and annotation.</title>
        <authorList>
            <consortium name="The Broad Institute Genomics Platform"/>
            <consortium name="The Broad Institute Genome Sequencing Center for Infectious Disease"/>
            <person name="Wu L."/>
            <person name="Ma J."/>
        </authorList>
    </citation>
    <scope>NUCLEOTIDE SEQUENCE [LARGE SCALE GENOMIC DNA]</scope>
    <source>
        <strain evidence="9">CGMCC 1.16275</strain>
    </source>
</reference>
<keyword evidence="9" id="KW-1185">Reference proteome</keyword>
<dbReference type="InterPro" id="IPR027417">
    <property type="entry name" value="P-loop_NTPase"/>
</dbReference>
<dbReference type="CDD" id="cd17990">
    <property type="entry name" value="DEXHc_HrpB"/>
    <property type="match status" value="1"/>
</dbReference>
<dbReference type="InterPro" id="IPR010225">
    <property type="entry name" value="HrpB"/>
</dbReference>
<name>A0ABW4I0J4_9SPHN</name>
<evidence type="ECO:0000256" key="4">
    <source>
        <dbReference type="ARBA" id="ARBA00022840"/>
    </source>
</evidence>
<dbReference type="Pfam" id="PF00270">
    <property type="entry name" value="DEAD"/>
    <property type="match status" value="1"/>
</dbReference>
<dbReference type="SMART" id="SM00490">
    <property type="entry name" value="HELICc"/>
    <property type="match status" value="1"/>
</dbReference>
<evidence type="ECO:0000259" key="7">
    <source>
        <dbReference type="PROSITE" id="PS51194"/>
    </source>
</evidence>
<dbReference type="InterPro" id="IPR001650">
    <property type="entry name" value="Helicase_C-like"/>
</dbReference>
<dbReference type="Gene3D" id="1.20.120.1080">
    <property type="match status" value="1"/>
</dbReference>
<dbReference type="EC" id="3.6.4.13" evidence="8"/>
<feature type="domain" description="Helicase C-terminal" evidence="7">
    <location>
        <begin position="195"/>
        <end position="367"/>
    </location>
</feature>
<dbReference type="PROSITE" id="PS51194">
    <property type="entry name" value="HELICASE_CTER"/>
    <property type="match status" value="1"/>
</dbReference>
<dbReference type="PANTHER" id="PTHR43519">
    <property type="entry name" value="ATP-DEPENDENT RNA HELICASE HRPB"/>
    <property type="match status" value="1"/>
</dbReference>
<gene>
    <name evidence="8" type="primary">hrpB</name>
    <name evidence="8" type="ORF">ACFSCW_04590</name>
</gene>
<protein>
    <submittedName>
        <fullName evidence="8">ATP-dependent helicase HrpB</fullName>
        <ecNumber evidence="8">3.6.4.13</ecNumber>
    </submittedName>
</protein>
<dbReference type="CDD" id="cd18791">
    <property type="entry name" value="SF2_C_RHA"/>
    <property type="match status" value="1"/>
</dbReference>
<keyword evidence="4" id="KW-0067">ATP-binding</keyword>
<keyword evidence="3 8" id="KW-0347">Helicase</keyword>
<accession>A0ABW4I0J4</accession>
<dbReference type="InterPro" id="IPR002464">
    <property type="entry name" value="DNA/RNA_helicase_DEAH_CS"/>
</dbReference>
<dbReference type="InterPro" id="IPR013689">
    <property type="entry name" value="RNA_helicase_ATP-dep_HrpB_C"/>
</dbReference>
<evidence type="ECO:0000256" key="3">
    <source>
        <dbReference type="ARBA" id="ARBA00022806"/>
    </source>
</evidence>
<proteinExistence type="predicted"/>
<sequence length="842" mass="89950">MPELPIHAVLPDLLAALRERSSAVVVAPPGAGKTTAIAPALIDESWCTGEILLLSPRRIAARAAAERMAQLAGEPVGKTFGYATRMDVKRSAATRVTVLTEGIFVNRIQADPELAGVSAVLFDEVHERSLDSDFGLALALDAQTALRPDLRLVAMSATLDGARYAALMDGAPVIESQGRSHPLELRYLGRAAEIRIEDAVAQAIRRALRDEDGGVLAFLPGVAEIERTAERIGPLADSIVLHKLHGQIDPAAQRLAIAPAGPCQRKLVLATSIAETSLTLDGVRVVVDSGLARRPRYDRSAGMTRLVTERASQAAVTQRAGRAARQTAGVAYRLWEEAATAGLPRFDPPEILEADLSPLLLASAIWGVADSRMLRWLDPPPEAAIAEARARLTELGALEGEGRPTDHGRRVAELPMPPRIAHMLAEAERLGMLDLAAEAAVLLAERGLGGNDADLDLRLQRWRTERGKRAEAGRGLARRWVNFVQPSPHRGEGRSRSGQGEGASPQDSPSPGVASLRHSLPGGERVGMCIALAYPDRLSKRRSADGADWISAGGRGFRLDPASPLARAEWLAVAEVQGAAAGARILSAAPIEAEDVEALFADRIKTVRRVRFDPKTGAVAAVRERRLGAIRLSSGPDAAADPEEIAAALLEGMREHGLALLPWSAAATLRTRAAFAGIDLSDETLRARLDEWLPPLLTGKRRLDALDPGALTQALEMLIGWDAKRQIDAVAPSHFTSPAGSTHPIDYGAEAGPTVELRVQALFGLAEHPTVGRDRVPLVLSLTSPAGRPIQTTRDLPGFWRGSWSAVAKEMRGRYPKHPWPDDPAAAAPTLRTKAADARAGR</sequence>